<dbReference type="Gene3D" id="1.25.40.10">
    <property type="entry name" value="Tetratricopeptide repeat domain"/>
    <property type="match status" value="1"/>
</dbReference>
<protein>
    <submittedName>
        <fullName evidence="6">Trafficking protein particle complex 8</fullName>
    </submittedName>
</protein>
<evidence type="ECO:0000313" key="6">
    <source>
        <dbReference type="Ensembl" id="ENSPCLP00000022783.1"/>
    </source>
</evidence>
<dbReference type="Ensembl" id="ENSPCLT00000031570.1">
    <property type="protein sequence ID" value="ENSPCLP00000022783.1"/>
    <property type="gene ID" value="ENSPCLG00000020054.1"/>
</dbReference>
<reference evidence="6" key="2">
    <citation type="submission" date="2025-09" db="UniProtKB">
        <authorList>
            <consortium name="Ensembl"/>
        </authorList>
    </citation>
    <scope>IDENTIFICATION</scope>
</reference>
<feature type="domain" description="TPPC8 first Ig-like" evidence="4">
    <location>
        <begin position="941"/>
        <end position="1169"/>
    </location>
</feature>
<dbReference type="InterPro" id="IPR011990">
    <property type="entry name" value="TPR-like_helical_dom_sf"/>
</dbReference>
<dbReference type="InterPro" id="IPR058541">
    <property type="entry name" value="Ig_TPPC8_1st"/>
</dbReference>
<dbReference type="PANTHER" id="PTHR12975:SF6">
    <property type="entry name" value="TRAFFICKING PROTEIN PARTICLE COMPLEX SUBUNIT 8"/>
    <property type="match status" value="1"/>
</dbReference>
<dbReference type="InterPro" id="IPR058538">
    <property type="entry name" value="Ig_TPPC8_2nd"/>
</dbReference>
<reference evidence="6" key="1">
    <citation type="submission" date="2025-08" db="UniProtKB">
        <authorList>
            <consortium name="Ensembl"/>
        </authorList>
    </citation>
    <scope>IDENTIFICATION</scope>
</reference>
<dbReference type="GO" id="GO:1990072">
    <property type="term" value="C:TRAPPIII protein complex"/>
    <property type="evidence" value="ECO:0007669"/>
    <property type="project" value="TreeGrafter"/>
</dbReference>
<feature type="domain" description="TPPC8 C-terminal Ig-like" evidence="2">
    <location>
        <begin position="1566"/>
        <end position="1668"/>
    </location>
</feature>
<accession>A0A669QWQ5</accession>
<dbReference type="Pfam" id="PF24542">
    <property type="entry name" value="Ig_TPPC8_C"/>
    <property type="match status" value="1"/>
</dbReference>
<feature type="domain" description="TPPC8 second Ig-like" evidence="3">
    <location>
        <begin position="1170"/>
        <end position="1310"/>
    </location>
</feature>
<feature type="region of interest" description="Disordered" evidence="1">
    <location>
        <begin position="92"/>
        <end position="217"/>
    </location>
</feature>
<keyword evidence="7" id="KW-1185">Reference proteome</keyword>
<dbReference type="InterPro" id="IPR057651">
    <property type="entry name" value="Ig_TPPC8_C"/>
</dbReference>
<evidence type="ECO:0000259" key="4">
    <source>
        <dbReference type="Pfam" id="PF24545"/>
    </source>
</evidence>
<feature type="compositionally biased region" description="Polar residues" evidence="1">
    <location>
        <begin position="94"/>
        <end position="108"/>
    </location>
</feature>
<dbReference type="InterPro" id="IPR058540">
    <property type="entry name" value="Ig_TPPC8_3rd"/>
</dbReference>
<dbReference type="Pfam" id="PF24544">
    <property type="entry name" value="Ig_TPPC8_2nd"/>
    <property type="match status" value="1"/>
</dbReference>
<evidence type="ECO:0000259" key="5">
    <source>
        <dbReference type="Pfam" id="PF24546"/>
    </source>
</evidence>
<evidence type="ECO:0000259" key="2">
    <source>
        <dbReference type="Pfam" id="PF24542"/>
    </source>
</evidence>
<dbReference type="PANTHER" id="PTHR12975">
    <property type="entry name" value="TRANSPORT PROTEIN TRAPP"/>
    <property type="match status" value="1"/>
</dbReference>
<proteinExistence type="predicted"/>
<dbReference type="Pfam" id="PF12739">
    <property type="entry name" value="TRAPPC-Trs85"/>
    <property type="match status" value="1"/>
</dbReference>
<evidence type="ECO:0000259" key="3">
    <source>
        <dbReference type="Pfam" id="PF24544"/>
    </source>
</evidence>
<dbReference type="Pfam" id="PF24546">
    <property type="entry name" value="Ig_TPPC8_3rd"/>
    <property type="match status" value="1"/>
</dbReference>
<dbReference type="Pfam" id="PF24545">
    <property type="entry name" value="Ig_TPPC8_1st"/>
    <property type="match status" value="1"/>
</dbReference>
<dbReference type="InterPro" id="IPR024420">
    <property type="entry name" value="TRAPP_III_complex_Trs85"/>
</dbReference>
<evidence type="ECO:0000313" key="7">
    <source>
        <dbReference type="Proteomes" id="UP000472261"/>
    </source>
</evidence>
<dbReference type="Proteomes" id="UP000472261">
    <property type="component" value="Unplaced"/>
</dbReference>
<sequence>MLYSEGGEAVAQLPRETAVPHPWRCSRPGWMGPCAAELLDGSPACGKGVGNGFSTGMDSFCSINRNNLIFFLFLKDHTLRTTDCSIRRAVPKRSLTQSATTAPSTPRLTGSHLYLPGSGARRRLPPHGSAPTAPSCGAEPQPPCGHRRLPPGPAPRGQSHERARGPPGRALPEGLGGGATWRRGPPAERSAGRGLGGRSGARRNEVTGPARAPPRRSAAMAQCVQSVQEFIQDSFVPLVAALCSEEAERLTRRNNLSFAELVKPFCRLTSEVHMRDPNNQLHVIKNLKIAVNNIITHPPQHGAIRKLLNDVVSISQPAEGLVANVITAGDYDLNISDRSVKASVPWYSNWKETLMELNTSTVYSATTPWFESYRECFLQSMPASDHEFLNHYVACMLVVSSSEPEPVEQFLKLSQEQHRIQHSSEYSYPKWFIPNTLKYYVLLHDVSSGEEQRADSIYEEMKQRYGTQGCYLLKINSRVSNRGTDEQIPDPWSQYLQKNSIQNQDCYEDCPYTVISNKNTDHLISDGLDNEIKDGLSNNFKTHPLQLDHPSSSLDSTDYVKATTSLQESKKSNSGTPHGACLTLTDHDRIRQFIQEFTFRGLLPHIEKTIRQLNDQLISRKGLSRSLFSATKKWFSGSKVPEKSINELKNTSGLLYPPEAPELQIRKMADLCFLVQHYELAYSCYHTAKKDFLNDQAMLYAAGALEMAAVSAFLQPGAPRPYPAHYMETAIQTYRDICKNMVLAERCVLLSAEILKSQSKYSEAAALLIRLTSEDSDLRSALLLEQAAHCFINMKSPMVRKFAFHMILAGHRFSKAGQKKHALRCYCQAMQVYKGKGWSLAEDHINFTIGRQSFTLHQLDNAVSAFRHILINDSKQPPAQQGAFLREYLYVYKNVTQLSPDGPLPQLPLPYINSSATRVFFGHDRRPAEGEKQAATHVSLDQEYDSESSQQWKELEEQVVSVINKGVIPSNFQPTQFCLNRYSDNSRFPLAVVEEPITVEVSFRNPLKVPLLLTDLSLLWKFQPRDFSTKHEGAAKDLGTCDDDMIGTEAIAEFLINSEETKMARLKLFPHQTGELHILGVVYNLGTVQGTVTLDGIDPSIGLQSGKFVSNGLSVRGRQDLEIQGPRLNNTKEEKTSIKYGPDRRLDPIITEEMPLLEVFFINFPTGLLCGEIRKAYVEFVNVSKCPLTALKVVSKHPGFFTFGANTAVLTPLSPSASENCSAYKTVVTDPTSVRTALLSSASSVDFGVGTGGQPEVIHVPLPDSILLPGASVQLPMWLRGPDEEGVHEINFLFYYESIKRHSKMCHRVLRHTAVICTSRSLHIRATVCRSNALEDEEGRGDNMLVFVDVENINTSETGVKEFHIVQVSSNSKHWKLQKSVNISEDKDTKLASREKAKLCFKAVKCKNSEENYTFADIVFGNEQIISSASPCADFFFQSLSSELRRTHVQSQTHASQRAVKQSFDEAVRLIQRCSEVDLNIVVLWKAYVVEDNKQLILEGQHHVALNTVGKEAFSFPQKQGLKKILGSSDWEDLEQELPETALLKFFRPESAPVPARPTPEQLSNLIKTSLHYPESFNHSFHQKSLCLVPVTLLLSNCSQAVVDVMIDLRHKTTSPEALEIHGSFTWLGQTQYKLQLKSQEVYSLQLKACFVHTGVYNLGTPRVFAKLVDQVTLFETSQQNSMPALIIINNI</sequence>
<dbReference type="OMA" id="GHTISMW"/>
<evidence type="ECO:0000256" key="1">
    <source>
        <dbReference type="SAM" id="MobiDB-lite"/>
    </source>
</evidence>
<organism evidence="6 7">
    <name type="scientific">Phasianus colchicus</name>
    <name type="common">Common pheasant</name>
    <dbReference type="NCBI Taxonomy" id="9054"/>
    <lineage>
        <taxon>Eukaryota</taxon>
        <taxon>Metazoa</taxon>
        <taxon>Chordata</taxon>
        <taxon>Craniata</taxon>
        <taxon>Vertebrata</taxon>
        <taxon>Euteleostomi</taxon>
        <taxon>Archelosauria</taxon>
        <taxon>Archosauria</taxon>
        <taxon>Dinosauria</taxon>
        <taxon>Saurischia</taxon>
        <taxon>Theropoda</taxon>
        <taxon>Coelurosauria</taxon>
        <taxon>Aves</taxon>
        <taxon>Neognathae</taxon>
        <taxon>Galloanserae</taxon>
        <taxon>Galliformes</taxon>
        <taxon>Phasianidae</taxon>
        <taxon>Phasianinae</taxon>
        <taxon>Phasianus</taxon>
    </lineage>
</organism>
<feature type="domain" description="TPPC8 third Ig-like" evidence="5">
    <location>
        <begin position="1313"/>
        <end position="1504"/>
    </location>
</feature>
<name>A0A669QWQ5_PHACC</name>
<dbReference type="SUPFAM" id="SSF48452">
    <property type="entry name" value="TPR-like"/>
    <property type="match status" value="1"/>
</dbReference>